<keyword evidence="3 7" id="KW-0812">Transmembrane</keyword>
<evidence type="ECO:0000256" key="2">
    <source>
        <dbReference type="ARBA" id="ARBA00022679"/>
    </source>
</evidence>
<keyword evidence="2 7" id="KW-0808">Transferase</keyword>
<dbReference type="GO" id="GO:0016020">
    <property type="term" value="C:membrane"/>
    <property type="evidence" value="ECO:0007669"/>
    <property type="project" value="UniProtKB-SubCell"/>
</dbReference>
<dbReference type="Proteomes" id="UP000749559">
    <property type="component" value="Unassembled WGS sequence"/>
</dbReference>
<gene>
    <name evidence="9" type="ORF">OFUS_LOCUS2968</name>
</gene>
<accession>A0A8S4N5I0</accession>
<dbReference type="InterPro" id="IPR039859">
    <property type="entry name" value="PFA4/ZDH16/20/ERF2-like"/>
</dbReference>
<evidence type="ECO:0000313" key="10">
    <source>
        <dbReference type="Proteomes" id="UP000749559"/>
    </source>
</evidence>
<dbReference type="PANTHER" id="PTHR22883:SF452">
    <property type="entry name" value="PALMITOYLTRANSFERASE"/>
    <property type="match status" value="1"/>
</dbReference>
<comment type="similarity">
    <text evidence="7">Belongs to the DHHC palmitoyltransferase family.</text>
</comment>
<organism evidence="9 10">
    <name type="scientific">Owenia fusiformis</name>
    <name type="common">Polychaete worm</name>
    <dbReference type="NCBI Taxonomy" id="6347"/>
    <lineage>
        <taxon>Eukaryota</taxon>
        <taxon>Metazoa</taxon>
        <taxon>Spiralia</taxon>
        <taxon>Lophotrochozoa</taxon>
        <taxon>Annelida</taxon>
        <taxon>Polychaeta</taxon>
        <taxon>Sedentaria</taxon>
        <taxon>Canalipalpata</taxon>
        <taxon>Sabellida</taxon>
        <taxon>Oweniida</taxon>
        <taxon>Oweniidae</taxon>
        <taxon>Owenia</taxon>
    </lineage>
</organism>
<feature type="domain" description="Palmitoyltransferase DHHC" evidence="8">
    <location>
        <begin position="93"/>
        <end position="222"/>
    </location>
</feature>
<dbReference type="GO" id="GO:0006612">
    <property type="term" value="P:protein targeting to membrane"/>
    <property type="evidence" value="ECO:0007669"/>
    <property type="project" value="TreeGrafter"/>
</dbReference>
<dbReference type="EMBL" id="CAIIXF020000001">
    <property type="protein sequence ID" value="CAH1775699.1"/>
    <property type="molecule type" value="Genomic_DNA"/>
</dbReference>
<reference evidence="9" key="1">
    <citation type="submission" date="2022-03" db="EMBL/GenBank/DDBJ databases">
        <authorList>
            <person name="Martin C."/>
        </authorList>
    </citation>
    <scope>NUCLEOTIDE SEQUENCE</scope>
</reference>
<feature type="transmembrane region" description="Helical" evidence="7">
    <location>
        <begin position="183"/>
        <end position="205"/>
    </location>
</feature>
<dbReference type="OrthoDB" id="331948at2759"/>
<keyword evidence="6 7" id="KW-0012">Acyltransferase</keyword>
<comment type="caution">
    <text evidence="9">The sequence shown here is derived from an EMBL/GenBank/DDBJ whole genome shotgun (WGS) entry which is preliminary data.</text>
</comment>
<comment type="domain">
    <text evidence="7">The DHHC domain is required for palmitoyltransferase activity.</text>
</comment>
<dbReference type="PANTHER" id="PTHR22883">
    <property type="entry name" value="ZINC FINGER DHHC DOMAIN CONTAINING PROTEIN"/>
    <property type="match status" value="1"/>
</dbReference>
<comment type="subcellular location">
    <subcellularLocation>
        <location evidence="1">Membrane</location>
        <topology evidence="1">Multi-pass membrane protein</topology>
    </subcellularLocation>
</comment>
<dbReference type="PROSITE" id="PS50216">
    <property type="entry name" value="DHHC"/>
    <property type="match status" value="1"/>
</dbReference>
<dbReference type="AlphaFoldDB" id="A0A8S4N5I0"/>
<dbReference type="EC" id="2.3.1.225" evidence="7"/>
<dbReference type="InterPro" id="IPR001594">
    <property type="entry name" value="Palmitoyltrfase_DHHC"/>
</dbReference>
<dbReference type="Pfam" id="PF01529">
    <property type="entry name" value="DHHC"/>
    <property type="match status" value="1"/>
</dbReference>
<evidence type="ECO:0000256" key="6">
    <source>
        <dbReference type="ARBA" id="ARBA00023315"/>
    </source>
</evidence>
<evidence type="ECO:0000256" key="4">
    <source>
        <dbReference type="ARBA" id="ARBA00022989"/>
    </source>
</evidence>
<proteinExistence type="inferred from homology"/>
<evidence type="ECO:0000259" key="8">
    <source>
        <dbReference type="Pfam" id="PF01529"/>
    </source>
</evidence>
<sequence>MARVSFNLPFFGHLQFSNDIGGILCFSVILSYWIYGVWVHFFVVFIPAIQDGYLNIFHLLLYLLISFMTILSLFRASTMDPGRVTYKADADESWQMCLKCNFKRPPRSHHCRVCGYCVARMDHHCPWVNNCVGDKNHFAFMQLLCYAMAMSSVSLALDVLYLYEYISPCVLCDKELYYIKHSHGFMVVAVWMSAIMAIAMIGMAGGQHINILFDRTTIEMIANPWGPLPDRKHGMMRNYKDFCGPGPVYSWFFPCRRKMTMMEFVYGPSYRDPDNRFMV</sequence>
<dbReference type="GO" id="GO:0019706">
    <property type="term" value="F:protein-cysteine S-palmitoyltransferase activity"/>
    <property type="evidence" value="ECO:0007669"/>
    <property type="project" value="UniProtKB-EC"/>
</dbReference>
<evidence type="ECO:0000313" key="9">
    <source>
        <dbReference type="EMBL" id="CAH1775699.1"/>
    </source>
</evidence>
<name>A0A8S4N5I0_OWEFU</name>
<evidence type="ECO:0000256" key="1">
    <source>
        <dbReference type="ARBA" id="ARBA00004141"/>
    </source>
</evidence>
<keyword evidence="5 7" id="KW-0472">Membrane</keyword>
<keyword evidence="10" id="KW-1185">Reference proteome</keyword>
<evidence type="ECO:0000256" key="7">
    <source>
        <dbReference type="RuleBase" id="RU079119"/>
    </source>
</evidence>
<protein>
    <recommendedName>
        <fullName evidence="7">Palmitoyltransferase</fullName>
        <ecNumber evidence="7">2.3.1.225</ecNumber>
    </recommendedName>
</protein>
<feature type="transmembrane region" description="Helical" evidence="7">
    <location>
        <begin position="52"/>
        <end position="74"/>
    </location>
</feature>
<dbReference type="GO" id="GO:0005794">
    <property type="term" value="C:Golgi apparatus"/>
    <property type="evidence" value="ECO:0007669"/>
    <property type="project" value="TreeGrafter"/>
</dbReference>
<keyword evidence="4 7" id="KW-1133">Transmembrane helix</keyword>
<feature type="transmembrane region" description="Helical" evidence="7">
    <location>
        <begin position="20"/>
        <end position="46"/>
    </location>
</feature>
<comment type="catalytic activity">
    <reaction evidence="7">
        <text>L-cysteinyl-[protein] + hexadecanoyl-CoA = S-hexadecanoyl-L-cysteinyl-[protein] + CoA</text>
        <dbReference type="Rhea" id="RHEA:36683"/>
        <dbReference type="Rhea" id="RHEA-COMP:10131"/>
        <dbReference type="Rhea" id="RHEA-COMP:11032"/>
        <dbReference type="ChEBI" id="CHEBI:29950"/>
        <dbReference type="ChEBI" id="CHEBI:57287"/>
        <dbReference type="ChEBI" id="CHEBI:57379"/>
        <dbReference type="ChEBI" id="CHEBI:74151"/>
        <dbReference type="EC" id="2.3.1.225"/>
    </reaction>
</comment>
<dbReference type="GO" id="GO:0005783">
    <property type="term" value="C:endoplasmic reticulum"/>
    <property type="evidence" value="ECO:0007669"/>
    <property type="project" value="TreeGrafter"/>
</dbReference>
<evidence type="ECO:0000256" key="3">
    <source>
        <dbReference type="ARBA" id="ARBA00022692"/>
    </source>
</evidence>
<feature type="transmembrane region" description="Helical" evidence="7">
    <location>
        <begin position="143"/>
        <end position="163"/>
    </location>
</feature>
<evidence type="ECO:0000256" key="5">
    <source>
        <dbReference type="ARBA" id="ARBA00023136"/>
    </source>
</evidence>